<feature type="transmembrane region" description="Helical" evidence="8">
    <location>
        <begin position="206"/>
        <end position="229"/>
    </location>
</feature>
<protein>
    <submittedName>
        <fullName evidence="10">Glycosyl transferase family 39</fullName>
    </submittedName>
</protein>
<evidence type="ECO:0000256" key="1">
    <source>
        <dbReference type="ARBA" id="ARBA00004651"/>
    </source>
</evidence>
<accession>A0A8S9T648</accession>
<evidence type="ECO:0000256" key="5">
    <source>
        <dbReference type="ARBA" id="ARBA00022692"/>
    </source>
</evidence>
<dbReference type="GO" id="GO:0016763">
    <property type="term" value="F:pentosyltransferase activity"/>
    <property type="evidence" value="ECO:0007669"/>
    <property type="project" value="TreeGrafter"/>
</dbReference>
<feature type="transmembrane region" description="Helical" evidence="8">
    <location>
        <begin position="108"/>
        <end position="132"/>
    </location>
</feature>
<dbReference type="AlphaFoldDB" id="A0A8S9T648"/>
<keyword evidence="7 8" id="KW-0472">Membrane</keyword>
<feature type="transmembrane region" description="Helical" evidence="8">
    <location>
        <begin position="403"/>
        <end position="424"/>
    </location>
</feature>
<dbReference type="GO" id="GO:0009103">
    <property type="term" value="P:lipopolysaccharide biosynthetic process"/>
    <property type="evidence" value="ECO:0007669"/>
    <property type="project" value="UniProtKB-ARBA"/>
</dbReference>
<keyword evidence="4 10" id="KW-0808">Transferase</keyword>
<feature type="transmembrane region" description="Helical" evidence="8">
    <location>
        <begin position="250"/>
        <end position="272"/>
    </location>
</feature>
<proteinExistence type="predicted"/>
<keyword evidence="6 8" id="KW-1133">Transmembrane helix</keyword>
<feature type="transmembrane region" description="Helical" evidence="8">
    <location>
        <begin position="168"/>
        <end position="186"/>
    </location>
</feature>
<keyword evidence="2" id="KW-1003">Cell membrane</keyword>
<gene>
    <name evidence="10" type="ORF">DA73_0400022055</name>
</gene>
<evidence type="ECO:0000256" key="7">
    <source>
        <dbReference type="ARBA" id="ARBA00023136"/>
    </source>
</evidence>
<evidence type="ECO:0000259" key="9">
    <source>
        <dbReference type="Pfam" id="PF13231"/>
    </source>
</evidence>
<feature type="domain" description="Glycosyltransferase RgtA/B/C/D-like" evidence="9">
    <location>
        <begin position="93"/>
        <end position="230"/>
    </location>
</feature>
<feature type="transmembrane region" description="Helical" evidence="8">
    <location>
        <begin position="317"/>
        <end position="338"/>
    </location>
</feature>
<evidence type="ECO:0000256" key="2">
    <source>
        <dbReference type="ARBA" id="ARBA00022475"/>
    </source>
</evidence>
<keyword evidence="3" id="KW-0328">Glycosyltransferase</keyword>
<dbReference type="PANTHER" id="PTHR33908">
    <property type="entry name" value="MANNOSYLTRANSFERASE YKCB-RELATED"/>
    <property type="match status" value="1"/>
</dbReference>
<dbReference type="Pfam" id="PF13231">
    <property type="entry name" value="PMT_2"/>
    <property type="match status" value="1"/>
</dbReference>
<keyword evidence="5 8" id="KW-0812">Transmembrane</keyword>
<feature type="transmembrane region" description="Helical" evidence="8">
    <location>
        <begin position="12"/>
        <end position="29"/>
    </location>
</feature>
<evidence type="ECO:0000256" key="8">
    <source>
        <dbReference type="SAM" id="Phobius"/>
    </source>
</evidence>
<comment type="subcellular location">
    <subcellularLocation>
        <location evidence="1">Cell membrane</location>
        <topology evidence="1">Multi-pass membrane protein</topology>
    </subcellularLocation>
</comment>
<dbReference type="RefSeq" id="WP_038093151.1">
    <property type="nucleotide sequence ID" value="NZ_JHEG04000001.1"/>
</dbReference>
<name>A0A8S9T648_9CYAN</name>
<dbReference type="PANTHER" id="PTHR33908:SF11">
    <property type="entry name" value="MEMBRANE PROTEIN"/>
    <property type="match status" value="1"/>
</dbReference>
<evidence type="ECO:0000313" key="10">
    <source>
        <dbReference type="EMBL" id="KAF3887875.1"/>
    </source>
</evidence>
<dbReference type="EMBL" id="JHEG04000001">
    <property type="protein sequence ID" value="KAF3887875.1"/>
    <property type="molecule type" value="Genomic_DNA"/>
</dbReference>
<feature type="transmembrane region" description="Helical" evidence="8">
    <location>
        <begin position="377"/>
        <end position="397"/>
    </location>
</feature>
<feature type="transmembrane region" description="Helical" evidence="8">
    <location>
        <begin position="138"/>
        <end position="161"/>
    </location>
</feature>
<dbReference type="InterPro" id="IPR038731">
    <property type="entry name" value="RgtA/B/C-like"/>
</dbReference>
<organism evidence="10 11">
    <name type="scientific">Tolypothrix bouteillei VB521301</name>
    <dbReference type="NCBI Taxonomy" id="1479485"/>
    <lineage>
        <taxon>Bacteria</taxon>
        <taxon>Bacillati</taxon>
        <taxon>Cyanobacteriota</taxon>
        <taxon>Cyanophyceae</taxon>
        <taxon>Nostocales</taxon>
        <taxon>Tolypothrichaceae</taxon>
        <taxon>Tolypothrix</taxon>
    </lineage>
</organism>
<sequence length="536" mass="60518">MTNHTTPKWLKFFAIAMLVVGVFFHFFNLHKKVYWHDEVYTSMRAAGFTRDEIDKELFQNRILRAVDLQKYQRPKLESTAEDTIKSLAIEDPQHPPLYFLIARFWMQIFGSSLTASRVLPVLFSLIGLPLMYALGLELFASPIVAILATVLLALSPFDVLFAQTARQYSLLTTLVIGSSFTLLQALRLPTRVNWGLYALSSALGFYTHPFFGLTTVAHAVYVLLLKVSFQKSPQSSSSEERKFYRVDYKSIRQFFLAIACSLVLFSPWIVVLLSNYQRAAATTDWTKAQVEFLYLVKLWILSFSSLLLDLDFGFDNVWTYITRAIVIAITGVGIYQVCCRTPKATWLFIITTIFVPFLLLVLPDLLLGGKRSAVSRYLISCYPGIQLAVAYLLGTQILQGHKLWRGILVLLSAGAIASCTVSSYSDTWWNKDLSYHNAEVARYVNASSSPKVISEIGDDFTNTGDLISLSYLLKEDVSLVLLSQPPQLENVKSLLSGNTEPFVFRPSGQFIKTLKPEQSQLVEALKPGRLWKLKNQ</sequence>
<dbReference type="Proteomes" id="UP000029738">
    <property type="component" value="Unassembled WGS sequence"/>
</dbReference>
<evidence type="ECO:0000256" key="3">
    <source>
        <dbReference type="ARBA" id="ARBA00022676"/>
    </source>
</evidence>
<dbReference type="InterPro" id="IPR050297">
    <property type="entry name" value="LipidA_mod_glycosyltrf_83"/>
</dbReference>
<reference evidence="10" key="1">
    <citation type="journal article" date="2015" name="Genome Announc.">
        <title>Draft Genome Sequence of Tolypothrix boutellei Strain VB521301.</title>
        <authorList>
            <person name="Chandrababunaidu M.M."/>
            <person name="Singh D."/>
            <person name="Sen D."/>
            <person name="Bhan S."/>
            <person name="Das S."/>
            <person name="Gupta A."/>
            <person name="Adhikary S.P."/>
            <person name="Tripathy S."/>
        </authorList>
    </citation>
    <scope>NUCLEOTIDE SEQUENCE</scope>
    <source>
        <strain evidence="10">VB521301</strain>
    </source>
</reference>
<feature type="transmembrane region" description="Helical" evidence="8">
    <location>
        <begin position="344"/>
        <end position="365"/>
    </location>
</feature>
<evidence type="ECO:0000313" key="11">
    <source>
        <dbReference type="Proteomes" id="UP000029738"/>
    </source>
</evidence>
<evidence type="ECO:0000256" key="4">
    <source>
        <dbReference type="ARBA" id="ARBA00022679"/>
    </source>
</evidence>
<evidence type="ECO:0000256" key="6">
    <source>
        <dbReference type="ARBA" id="ARBA00022989"/>
    </source>
</evidence>
<keyword evidence="11" id="KW-1185">Reference proteome</keyword>
<comment type="caution">
    <text evidence="10">The sequence shown here is derived from an EMBL/GenBank/DDBJ whole genome shotgun (WGS) entry which is preliminary data.</text>
</comment>
<dbReference type="GO" id="GO:0005886">
    <property type="term" value="C:plasma membrane"/>
    <property type="evidence" value="ECO:0007669"/>
    <property type="project" value="UniProtKB-SubCell"/>
</dbReference>
<reference evidence="10" key="2">
    <citation type="submission" date="2019-11" db="EMBL/GenBank/DDBJ databases">
        <title>Improved Assembly of Tolypothrix boutellei genome.</title>
        <authorList>
            <person name="Sarangi A.N."/>
            <person name="Mukherjee M."/>
            <person name="Ghosh S."/>
            <person name="Singh D."/>
            <person name="Das A."/>
            <person name="Kant S."/>
            <person name="Prusty A."/>
            <person name="Tripathy S."/>
        </authorList>
    </citation>
    <scope>NUCLEOTIDE SEQUENCE</scope>
    <source>
        <strain evidence="10">VB521301</strain>
    </source>
</reference>